<proteinExistence type="predicted"/>
<evidence type="ECO:0000313" key="4">
    <source>
        <dbReference type="EMBL" id="GGE29077.1"/>
    </source>
</evidence>
<dbReference type="AlphaFoldDB" id="A0A917A6M7"/>
<reference evidence="4" key="1">
    <citation type="journal article" date="2014" name="Int. J. Syst. Evol. Microbiol.">
        <title>Complete genome sequence of Corynebacterium casei LMG S-19264T (=DSM 44701T), isolated from a smear-ripened cheese.</title>
        <authorList>
            <consortium name="US DOE Joint Genome Institute (JGI-PGF)"/>
            <person name="Walter F."/>
            <person name="Albersmeier A."/>
            <person name="Kalinowski J."/>
            <person name="Ruckert C."/>
        </authorList>
    </citation>
    <scope>NUCLEOTIDE SEQUENCE</scope>
    <source>
        <strain evidence="4">CGMCC 1.15533</strain>
    </source>
</reference>
<dbReference type="Pfam" id="PF20207">
    <property type="entry name" value="DUF6568"/>
    <property type="match status" value="1"/>
</dbReference>
<dbReference type="InterPro" id="IPR046698">
    <property type="entry name" value="PedC-like"/>
</dbReference>
<feature type="transmembrane region" description="Helical" evidence="2">
    <location>
        <begin position="318"/>
        <end position="337"/>
    </location>
</feature>
<keyword evidence="2" id="KW-0812">Transmembrane</keyword>
<evidence type="ECO:0000256" key="3">
    <source>
        <dbReference type="SAM" id="SignalP"/>
    </source>
</evidence>
<dbReference type="CDD" id="cd02947">
    <property type="entry name" value="TRX_family"/>
    <property type="match status" value="1"/>
</dbReference>
<dbReference type="OrthoDB" id="32134at2"/>
<accession>A0A917A6M7</accession>
<evidence type="ECO:0008006" key="6">
    <source>
        <dbReference type="Google" id="ProtNLM"/>
    </source>
</evidence>
<dbReference type="RefSeq" id="WP_068991234.1">
    <property type="nucleotide sequence ID" value="NZ_BMJN01000009.1"/>
</dbReference>
<dbReference type="Proteomes" id="UP000660801">
    <property type="component" value="Unassembled WGS sequence"/>
</dbReference>
<evidence type="ECO:0000313" key="5">
    <source>
        <dbReference type="Proteomes" id="UP000660801"/>
    </source>
</evidence>
<feature type="region of interest" description="Disordered" evidence="1">
    <location>
        <begin position="36"/>
        <end position="62"/>
    </location>
</feature>
<comment type="caution">
    <text evidence="4">The sequence shown here is derived from an EMBL/GenBank/DDBJ whole genome shotgun (WGS) entry which is preliminary data.</text>
</comment>
<feature type="compositionally biased region" description="Basic and acidic residues" evidence="1">
    <location>
        <begin position="266"/>
        <end position="275"/>
    </location>
</feature>
<feature type="signal peptide" evidence="3">
    <location>
        <begin position="1"/>
        <end position="26"/>
    </location>
</feature>
<keyword evidence="2" id="KW-1133">Transmembrane helix</keyword>
<dbReference type="SUPFAM" id="SSF52833">
    <property type="entry name" value="Thioredoxin-like"/>
    <property type="match status" value="1"/>
</dbReference>
<feature type="compositionally biased region" description="Polar residues" evidence="1">
    <location>
        <begin position="36"/>
        <end position="46"/>
    </location>
</feature>
<gene>
    <name evidence="4" type="ORF">GCM10011510_07950</name>
</gene>
<feature type="compositionally biased region" description="Polar residues" evidence="1">
    <location>
        <begin position="279"/>
        <end position="312"/>
    </location>
</feature>
<protein>
    <recommendedName>
        <fullName evidence="6">Immunity modification protein</fullName>
    </recommendedName>
</protein>
<feature type="compositionally biased region" description="Polar residues" evidence="1">
    <location>
        <begin position="238"/>
        <end position="262"/>
    </location>
</feature>
<keyword evidence="5" id="KW-1185">Reference proteome</keyword>
<keyword evidence="2" id="KW-0472">Membrane</keyword>
<name>A0A917A6M7_9STRE</name>
<evidence type="ECO:0000256" key="1">
    <source>
        <dbReference type="SAM" id="MobiDB-lite"/>
    </source>
</evidence>
<dbReference type="EMBL" id="BMJN01000009">
    <property type="protein sequence ID" value="GGE29077.1"/>
    <property type="molecule type" value="Genomic_DNA"/>
</dbReference>
<feature type="compositionally biased region" description="Basic and acidic residues" evidence="1">
    <location>
        <begin position="197"/>
        <end position="236"/>
    </location>
</feature>
<feature type="region of interest" description="Disordered" evidence="1">
    <location>
        <begin position="193"/>
        <end position="312"/>
    </location>
</feature>
<organism evidence="4 5">
    <name type="scientific">Streptococcus himalayensis</name>
    <dbReference type="NCBI Taxonomy" id="1888195"/>
    <lineage>
        <taxon>Bacteria</taxon>
        <taxon>Bacillati</taxon>
        <taxon>Bacillota</taxon>
        <taxon>Bacilli</taxon>
        <taxon>Lactobacillales</taxon>
        <taxon>Streptococcaceae</taxon>
        <taxon>Streptococcus</taxon>
    </lineage>
</organism>
<evidence type="ECO:0000256" key="2">
    <source>
        <dbReference type="SAM" id="Phobius"/>
    </source>
</evidence>
<sequence length="343" mass="38335">MKKNLLKALLLSSVVLVTFGTSVVLAESQEMSIGATQVSDSVTENSTTEEKVNQSDNTEVAEAEPIEVTPEEYAVNVADFKKVGIEAVRQAFTEDNLEHTLYFGRGTCYYCRQFSTDLKEFNRIIDNRLEYYDTDSEDFDDTAKEFVFKTIGIPGTPTVLYLKNGKAVSGWVGGGVTPQQLYDYLYLGKVPEQPNENDAKKEESENESDKHTEEIVEKTDTDEKSEKQMLSEERVVSDTLSTSSHQIASKNQEIQTSVSTSVDVAHSSKEVRSAREGISVTNLETKAPSSQPTPFSNASSETTKKNSLPKTGEQHSNYFFRLGLALCLSLIVIRMRYFMKRNQ</sequence>
<feature type="chain" id="PRO_5037272420" description="Immunity modification protein" evidence="3">
    <location>
        <begin position="27"/>
        <end position="343"/>
    </location>
</feature>
<reference evidence="4" key="2">
    <citation type="submission" date="2020-09" db="EMBL/GenBank/DDBJ databases">
        <authorList>
            <person name="Sun Q."/>
            <person name="Zhou Y."/>
        </authorList>
    </citation>
    <scope>NUCLEOTIDE SEQUENCE</scope>
    <source>
        <strain evidence="4">CGMCC 1.15533</strain>
    </source>
</reference>
<dbReference type="Gene3D" id="3.40.30.10">
    <property type="entry name" value="Glutaredoxin"/>
    <property type="match status" value="1"/>
</dbReference>
<dbReference type="InterPro" id="IPR036249">
    <property type="entry name" value="Thioredoxin-like_sf"/>
</dbReference>
<keyword evidence="3" id="KW-0732">Signal</keyword>